<accession>A0A4Y2RRY2</accession>
<dbReference type="EMBL" id="BGPR01018012">
    <property type="protein sequence ID" value="GBN78019.1"/>
    <property type="molecule type" value="Genomic_DNA"/>
</dbReference>
<reference evidence="1 2" key="1">
    <citation type="journal article" date="2019" name="Sci. Rep.">
        <title>Orb-weaving spider Araneus ventricosus genome elucidates the spidroin gene catalogue.</title>
        <authorList>
            <person name="Kono N."/>
            <person name="Nakamura H."/>
            <person name="Ohtoshi R."/>
            <person name="Moran D.A.P."/>
            <person name="Shinohara A."/>
            <person name="Yoshida Y."/>
            <person name="Fujiwara M."/>
            <person name="Mori M."/>
            <person name="Tomita M."/>
            <person name="Arakawa K."/>
        </authorList>
    </citation>
    <scope>NUCLEOTIDE SEQUENCE [LARGE SCALE GENOMIC DNA]</scope>
</reference>
<evidence type="ECO:0000313" key="1">
    <source>
        <dbReference type="EMBL" id="GBN78019.1"/>
    </source>
</evidence>
<organism evidence="1 2">
    <name type="scientific">Araneus ventricosus</name>
    <name type="common">Orbweaver spider</name>
    <name type="synonym">Epeira ventricosa</name>
    <dbReference type="NCBI Taxonomy" id="182803"/>
    <lineage>
        <taxon>Eukaryota</taxon>
        <taxon>Metazoa</taxon>
        <taxon>Ecdysozoa</taxon>
        <taxon>Arthropoda</taxon>
        <taxon>Chelicerata</taxon>
        <taxon>Arachnida</taxon>
        <taxon>Araneae</taxon>
        <taxon>Araneomorphae</taxon>
        <taxon>Entelegynae</taxon>
        <taxon>Araneoidea</taxon>
        <taxon>Araneidae</taxon>
        <taxon>Araneus</taxon>
    </lineage>
</organism>
<dbReference type="Proteomes" id="UP000499080">
    <property type="component" value="Unassembled WGS sequence"/>
</dbReference>
<proteinExistence type="predicted"/>
<keyword evidence="2" id="KW-1185">Reference proteome</keyword>
<comment type="caution">
    <text evidence="1">The sequence shown here is derived from an EMBL/GenBank/DDBJ whole genome shotgun (WGS) entry which is preliminary data.</text>
</comment>
<protein>
    <submittedName>
        <fullName evidence="1">Uncharacterized protein</fullName>
    </submittedName>
</protein>
<dbReference type="AlphaFoldDB" id="A0A4Y2RRY2"/>
<name>A0A4Y2RRY2_ARAVE</name>
<gene>
    <name evidence="1" type="ORF">AVEN_44015_1</name>
</gene>
<sequence>MEPAEEKSLARVKCDILVSSTLPKSISGVNLDSSIKFAESHCCLIHIWSSVLSCPTLTAPSVSSNKMDTHKWSYKQSFIVKTPSHRSRRYFHTNCSGMIRNELRYSCCLRTEDTRKRSSTGVVTRCRPESGLLKTQFSE</sequence>
<evidence type="ECO:0000313" key="2">
    <source>
        <dbReference type="Proteomes" id="UP000499080"/>
    </source>
</evidence>